<comment type="subcellular location">
    <subcellularLocation>
        <location evidence="1">Cell inner membrane</location>
        <topology evidence="1">Multi-pass membrane protein</topology>
    </subcellularLocation>
</comment>
<dbReference type="InterPro" id="IPR021147">
    <property type="entry name" value="DUF697"/>
</dbReference>
<dbReference type="Proteomes" id="UP000018922">
    <property type="component" value="Chromosome I"/>
</dbReference>
<dbReference type="Pfam" id="PF05128">
    <property type="entry name" value="DUF697"/>
    <property type="match status" value="1"/>
</dbReference>
<sequence>MTDPFAIPTECEPLAPSLQPRDAFTVEAEEMSRIVIETTPLPVTEVLSPSQRKVGIALGLFALGLVGLAGLSVGEWLLDLADRHWALAAAGGLFVGATVLGALVWIGREMVALGRLQNVDELRVRATRIKDPRETLKLLKDVTDALATSNDPAKWHEASKSGDAVGLITQFNRQVLEPLDQQASLLVKRAAADTAMLVAMSPTTLTDSAVFLARSASLIRGIASVYGHRPGKLTTIALMRRLMREVGVVAATDVLGDAFTTAAGEMVGKALGKVTVAAGEGIIAGQRMARIGFLAMSVCRPLPFPEGQRPKLSDLLRS</sequence>
<evidence type="ECO:0000313" key="9">
    <source>
        <dbReference type="EMBL" id="CDK97924.1"/>
    </source>
</evidence>
<keyword evidence="7 8" id="KW-0472">Membrane</keyword>
<dbReference type="HOGENOM" id="CLU_057693_2_0_5"/>
<dbReference type="STRING" id="1430440.MGMSRv2__0709"/>
<reference evidence="9 10" key="1">
    <citation type="journal article" date="2014" name="Genome Announc.">
        <title>Complete genome sequence of Magnetospirillum gryphiswaldense MSR-1.</title>
        <authorList>
            <person name="Wang X."/>
            <person name="Wang Q."/>
            <person name="Zhang W."/>
            <person name="Wang Y."/>
            <person name="Li L."/>
            <person name="Wen T."/>
            <person name="Zhang T."/>
            <person name="Zhang Y."/>
            <person name="Xu J."/>
            <person name="Hu J."/>
            <person name="Li S."/>
            <person name="Liu L."/>
            <person name="Liu J."/>
            <person name="Jiang W."/>
            <person name="Tian J."/>
            <person name="Li Y."/>
            <person name="Schuler D."/>
            <person name="Wang L."/>
            <person name="Li J."/>
        </authorList>
    </citation>
    <scope>NUCLEOTIDE SEQUENCE [LARGE SCALE GENOMIC DNA]</scope>
    <source>
        <strain evidence="10">DSM 6361 / JCM 21280 / NBRC 15271 / MSR-1</strain>
    </source>
</reference>
<feature type="transmembrane region" description="Helical" evidence="8">
    <location>
        <begin position="54"/>
        <end position="73"/>
    </location>
</feature>
<accession>V6EXJ9</accession>
<evidence type="ECO:0000256" key="8">
    <source>
        <dbReference type="SAM" id="Phobius"/>
    </source>
</evidence>
<evidence type="ECO:0000256" key="3">
    <source>
        <dbReference type="ARBA" id="ARBA00022475"/>
    </source>
</evidence>
<dbReference type="NCBIfam" id="TIGR01620">
    <property type="entry name" value="hyp_HI0043"/>
    <property type="match status" value="1"/>
</dbReference>
<evidence type="ECO:0000256" key="1">
    <source>
        <dbReference type="ARBA" id="ARBA00004429"/>
    </source>
</evidence>
<keyword evidence="4" id="KW-0997">Cell inner membrane</keyword>
<evidence type="ECO:0000256" key="2">
    <source>
        <dbReference type="ARBA" id="ARBA00008255"/>
    </source>
</evidence>
<organism evidence="9 10">
    <name type="scientific">Magnetospirillum gryphiswaldense (strain DSM 6361 / JCM 21280 / NBRC 15271 / MSR-1)</name>
    <dbReference type="NCBI Taxonomy" id="431944"/>
    <lineage>
        <taxon>Bacteria</taxon>
        <taxon>Pseudomonadati</taxon>
        <taxon>Pseudomonadota</taxon>
        <taxon>Alphaproteobacteria</taxon>
        <taxon>Rhodospirillales</taxon>
        <taxon>Rhodospirillaceae</taxon>
        <taxon>Magnetospirillum</taxon>
    </lineage>
</organism>
<feature type="transmembrane region" description="Helical" evidence="8">
    <location>
        <begin position="85"/>
        <end position="106"/>
    </location>
</feature>
<dbReference type="AlphaFoldDB" id="V6EXJ9"/>
<protein>
    <submittedName>
        <fullName evidence="9">Uncharacterized protein</fullName>
    </submittedName>
</protein>
<dbReference type="PANTHER" id="PTHR39342">
    <property type="entry name" value="UPF0283 MEMBRANE PROTEIN YCJF"/>
    <property type="match status" value="1"/>
</dbReference>
<keyword evidence="3" id="KW-1003">Cell membrane</keyword>
<evidence type="ECO:0000256" key="5">
    <source>
        <dbReference type="ARBA" id="ARBA00022692"/>
    </source>
</evidence>
<name>V6EXJ9_MAGGM</name>
<dbReference type="eggNOG" id="COG3768">
    <property type="taxonomic scope" value="Bacteria"/>
</dbReference>
<dbReference type="KEGG" id="mgy:MGMSRv2__0709"/>
<dbReference type="PANTHER" id="PTHR39342:SF1">
    <property type="entry name" value="UPF0283 MEMBRANE PROTEIN YCJF"/>
    <property type="match status" value="1"/>
</dbReference>
<comment type="similarity">
    <text evidence="2">Belongs to the UPF0283 family.</text>
</comment>
<evidence type="ECO:0000256" key="4">
    <source>
        <dbReference type="ARBA" id="ARBA00022519"/>
    </source>
</evidence>
<proteinExistence type="inferred from homology"/>
<gene>
    <name evidence="9" type="ordered locus">MGMSRv2__0709</name>
</gene>
<evidence type="ECO:0000313" key="10">
    <source>
        <dbReference type="Proteomes" id="UP000018922"/>
    </source>
</evidence>
<evidence type="ECO:0000256" key="7">
    <source>
        <dbReference type="ARBA" id="ARBA00023136"/>
    </source>
</evidence>
<keyword evidence="10" id="KW-1185">Reference proteome</keyword>
<evidence type="ECO:0000256" key="6">
    <source>
        <dbReference type="ARBA" id="ARBA00022989"/>
    </source>
</evidence>
<keyword evidence="6 8" id="KW-1133">Transmembrane helix</keyword>
<dbReference type="EMBL" id="HG794546">
    <property type="protein sequence ID" value="CDK97924.1"/>
    <property type="molecule type" value="Genomic_DNA"/>
</dbReference>
<dbReference type="InterPro" id="IPR006507">
    <property type="entry name" value="UPF0283"/>
</dbReference>
<dbReference type="GO" id="GO:0005886">
    <property type="term" value="C:plasma membrane"/>
    <property type="evidence" value="ECO:0007669"/>
    <property type="project" value="UniProtKB-SubCell"/>
</dbReference>
<keyword evidence="5 8" id="KW-0812">Transmembrane</keyword>